<dbReference type="Gene3D" id="2.10.25.10">
    <property type="entry name" value="Laminin"/>
    <property type="match status" value="4"/>
</dbReference>
<dbReference type="FunFam" id="2.10.25.10:FF:000472">
    <property type="entry name" value="Uncharacterized protein, isoform A"/>
    <property type="match status" value="1"/>
</dbReference>
<keyword evidence="7" id="KW-1133">Transmembrane helix</keyword>
<feature type="domain" description="EGF-like" evidence="9">
    <location>
        <begin position="136"/>
        <end position="173"/>
    </location>
</feature>
<comment type="caution">
    <text evidence="10">The sequence shown here is derived from an EMBL/GenBank/DDBJ whole genome shotgun (WGS) entry which is preliminary data.</text>
</comment>
<feature type="disulfide bond" evidence="6">
    <location>
        <begin position="125"/>
        <end position="134"/>
    </location>
</feature>
<keyword evidence="11" id="KW-1185">Reference proteome</keyword>
<dbReference type="SUPFAM" id="SSF57196">
    <property type="entry name" value="EGF/Laminin"/>
    <property type="match status" value="4"/>
</dbReference>
<keyword evidence="4 6" id="KW-1015">Disulfide bond</keyword>
<evidence type="ECO:0000256" key="4">
    <source>
        <dbReference type="ARBA" id="ARBA00023157"/>
    </source>
</evidence>
<dbReference type="Proteomes" id="UP001152320">
    <property type="component" value="Chromosome 4"/>
</dbReference>
<evidence type="ECO:0000256" key="1">
    <source>
        <dbReference type="ARBA" id="ARBA00022536"/>
    </source>
</evidence>
<dbReference type="InterPro" id="IPR001881">
    <property type="entry name" value="EGF-like_Ca-bd_dom"/>
</dbReference>
<reference evidence="10" key="1">
    <citation type="submission" date="2021-10" db="EMBL/GenBank/DDBJ databases">
        <title>Tropical sea cucumber genome reveals ecological adaptation and Cuvierian tubules defense mechanism.</title>
        <authorList>
            <person name="Chen T."/>
        </authorList>
    </citation>
    <scope>NUCLEOTIDE SEQUENCE</scope>
    <source>
        <strain evidence="10">Nanhai2018</strain>
        <tissue evidence="10">Muscle</tissue>
    </source>
</reference>
<evidence type="ECO:0000313" key="11">
    <source>
        <dbReference type="Proteomes" id="UP001152320"/>
    </source>
</evidence>
<dbReference type="PANTHER" id="PTHR24049:SF29">
    <property type="entry name" value="EGF-LIKE DOMAIN-CONTAINING PROTEIN"/>
    <property type="match status" value="1"/>
</dbReference>
<dbReference type="PROSITE" id="PS00010">
    <property type="entry name" value="ASX_HYDROXYL"/>
    <property type="match status" value="1"/>
</dbReference>
<evidence type="ECO:0000256" key="6">
    <source>
        <dbReference type="PROSITE-ProRule" id="PRU00076"/>
    </source>
</evidence>
<dbReference type="PANTHER" id="PTHR24049">
    <property type="entry name" value="CRUMBS FAMILY MEMBER"/>
    <property type="match status" value="1"/>
</dbReference>
<keyword evidence="2 8" id="KW-0732">Signal</keyword>
<dbReference type="Pfam" id="PF00008">
    <property type="entry name" value="EGF"/>
    <property type="match status" value="2"/>
</dbReference>
<feature type="disulfide bond" evidence="6">
    <location>
        <begin position="51"/>
        <end position="60"/>
    </location>
</feature>
<gene>
    <name evidence="10" type="ORF">HOLleu_10293</name>
</gene>
<dbReference type="EMBL" id="JAIZAY010000004">
    <property type="protein sequence ID" value="KAJ8043270.1"/>
    <property type="molecule type" value="Genomic_DNA"/>
</dbReference>
<dbReference type="AlphaFoldDB" id="A0A9Q1CE45"/>
<dbReference type="PRINTS" id="PR00010">
    <property type="entry name" value="EGFBLOOD"/>
</dbReference>
<feature type="disulfide bond" evidence="6">
    <location>
        <begin position="163"/>
        <end position="172"/>
    </location>
</feature>
<protein>
    <submittedName>
        <fullName evidence="10">Protocadherin Fat 4</fullName>
    </submittedName>
</protein>
<keyword evidence="5" id="KW-0325">Glycoprotein</keyword>
<proteinExistence type="predicted"/>
<dbReference type="InterPro" id="IPR013032">
    <property type="entry name" value="EGF-like_CS"/>
</dbReference>
<feature type="disulfide bond" evidence="6">
    <location>
        <begin position="144"/>
        <end position="161"/>
    </location>
</feature>
<feature type="transmembrane region" description="Helical" evidence="7">
    <location>
        <begin position="238"/>
        <end position="261"/>
    </location>
</feature>
<keyword evidence="1 6" id="KW-0245">EGF-like domain</keyword>
<dbReference type="InterPro" id="IPR000152">
    <property type="entry name" value="EGF-type_Asp/Asn_hydroxyl_site"/>
</dbReference>
<accession>A0A9Q1CE45</accession>
<feature type="disulfide bond" evidence="6">
    <location>
        <begin position="87"/>
        <end position="96"/>
    </location>
</feature>
<feature type="signal peptide" evidence="8">
    <location>
        <begin position="1"/>
        <end position="18"/>
    </location>
</feature>
<evidence type="ECO:0000256" key="8">
    <source>
        <dbReference type="SAM" id="SignalP"/>
    </source>
</evidence>
<keyword evidence="7" id="KW-0472">Membrane</keyword>
<feature type="domain" description="EGF-like" evidence="9">
    <location>
        <begin position="99"/>
        <end position="135"/>
    </location>
</feature>
<evidence type="ECO:0000256" key="5">
    <source>
        <dbReference type="ARBA" id="ARBA00023180"/>
    </source>
</evidence>
<feature type="domain" description="EGF-like" evidence="9">
    <location>
        <begin position="62"/>
        <end position="97"/>
    </location>
</feature>
<evidence type="ECO:0000256" key="2">
    <source>
        <dbReference type="ARBA" id="ARBA00022729"/>
    </source>
</evidence>
<organism evidence="10 11">
    <name type="scientific">Holothuria leucospilota</name>
    <name type="common">Black long sea cucumber</name>
    <name type="synonym">Mertensiothuria leucospilota</name>
    <dbReference type="NCBI Taxonomy" id="206669"/>
    <lineage>
        <taxon>Eukaryota</taxon>
        <taxon>Metazoa</taxon>
        <taxon>Echinodermata</taxon>
        <taxon>Eleutherozoa</taxon>
        <taxon>Echinozoa</taxon>
        <taxon>Holothuroidea</taxon>
        <taxon>Aspidochirotacea</taxon>
        <taxon>Aspidochirotida</taxon>
        <taxon>Holothuriidae</taxon>
        <taxon>Holothuria</taxon>
    </lineage>
</organism>
<keyword evidence="3" id="KW-0677">Repeat</keyword>
<comment type="caution">
    <text evidence="6">Lacks conserved residue(s) required for the propagation of feature annotation.</text>
</comment>
<evidence type="ECO:0000256" key="7">
    <source>
        <dbReference type="SAM" id="Phobius"/>
    </source>
</evidence>
<dbReference type="OrthoDB" id="283575at2759"/>
<dbReference type="FunFam" id="2.10.25.10:FF:000699">
    <property type="entry name" value="Uncharacterized protein, isoform C"/>
    <property type="match status" value="1"/>
</dbReference>
<dbReference type="InterPro" id="IPR000742">
    <property type="entry name" value="EGF"/>
</dbReference>
<dbReference type="CDD" id="cd00054">
    <property type="entry name" value="EGF_CA"/>
    <property type="match status" value="1"/>
</dbReference>
<dbReference type="InterPro" id="IPR051022">
    <property type="entry name" value="Notch_Cell-Fate_Det"/>
</dbReference>
<feature type="domain" description="EGF-like" evidence="9">
    <location>
        <begin position="24"/>
        <end position="61"/>
    </location>
</feature>
<evidence type="ECO:0000259" key="9">
    <source>
        <dbReference type="PROSITE" id="PS50026"/>
    </source>
</evidence>
<keyword evidence="7" id="KW-0812">Transmembrane</keyword>
<dbReference type="PROSITE" id="PS50026">
    <property type="entry name" value="EGF_3"/>
    <property type="match status" value="4"/>
</dbReference>
<evidence type="ECO:0000256" key="3">
    <source>
        <dbReference type="ARBA" id="ARBA00022737"/>
    </source>
</evidence>
<dbReference type="PROSITE" id="PS00022">
    <property type="entry name" value="EGF_1"/>
    <property type="match status" value="4"/>
</dbReference>
<dbReference type="PROSITE" id="PS01186">
    <property type="entry name" value="EGF_2"/>
    <property type="match status" value="3"/>
</dbReference>
<evidence type="ECO:0000313" key="10">
    <source>
        <dbReference type="EMBL" id="KAJ8043270.1"/>
    </source>
</evidence>
<sequence length="267" mass="29007">MTAFKIILLLNTFGWVSTIPTGPPTSACSESRCQNNGTCIVNEDSTTSCECARGFAGPSCTFEICTSGRCRNGATCRKMDGVETCSCRDGYSGEFCEIKIDECLSNPCLNGGECIDEVDRYLCQCLDGFGGKRCEEYCVGNFVCQNFGSCQYDNKSSSLYCNCLPGYVGDRCEIAPDVCAPGHHLCPENACVPLFNLYYCNCPVNGLDSDFCGAVIISTEITKDFLPTDKPSATGLEFSWWFIAIGVGTILPIVFISIVVYTRCSQK</sequence>
<dbReference type="GO" id="GO:0005509">
    <property type="term" value="F:calcium ion binding"/>
    <property type="evidence" value="ECO:0007669"/>
    <property type="project" value="InterPro"/>
</dbReference>
<name>A0A9Q1CE45_HOLLE</name>
<dbReference type="SMART" id="SM00181">
    <property type="entry name" value="EGF"/>
    <property type="match status" value="5"/>
</dbReference>
<dbReference type="Pfam" id="PF12661">
    <property type="entry name" value="hEGF"/>
    <property type="match status" value="1"/>
</dbReference>
<feature type="chain" id="PRO_5040517310" evidence="8">
    <location>
        <begin position="19"/>
        <end position="267"/>
    </location>
</feature>
<dbReference type="SMART" id="SM00179">
    <property type="entry name" value="EGF_CA"/>
    <property type="match status" value="1"/>
</dbReference>